<name>A0A396IN29_MEDTR</name>
<dbReference type="Proteomes" id="UP000265566">
    <property type="component" value="Chromosome 3"/>
</dbReference>
<organism evidence="1">
    <name type="scientific">Medicago truncatula</name>
    <name type="common">Barrel medic</name>
    <name type="synonym">Medicago tribuloides</name>
    <dbReference type="NCBI Taxonomy" id="3880"/>
    <lineage>
        <taxon>Eukaryota</taxon>
        <taxon>Viridiplantae</taxon>
        <taxon>Streptophyta</taxon>
        <taxon>Embryophyta</taxon>
        <taxon>Tracheophyta</taxon>
        <taxon>Spermatophyta</taxon>
        <taxon>Magnoliopsida</taxon>
        <taxon>eudicotyledons</taxon>
        <taxon>Gunneridae</taxon>
        <taxon>Pentapetalae</taxon>
        <taxon>rosids</taxon>
        <taxon>fabids</taxon>
        <taxon>Fabales</taxon>
        <taxon>Fabaceae</taxon>
        <taxon>Papilionoideae</taxon>
        <taxon>50 kb inversion clade</taxon>
        <taxon>NPAAA clade</taxon>
        <taxon>Hologalegina</taxon>
        <taxon>IRL clade</taxon>
        <taxon>Trifolieae</taxon>
        <taxon>Medicago</taxon>
    </lineage>
</organism>
<comment type="caution">
    <text evidence="1">The sequence shown here is derived from an EMBL/GenBank/DDBJ whole genome shotgun (WGS) entry which is preliminary data.</text>
</comment>
<dbReference type="AlphaFoldDB" id="A0A396IN29"/>
<gene>
    <name evidence="1" type="ORF">MtrunA17_Chr3g0088161</name>
</gene>
<dbReference type="Gramene" id="rna14127">
    <property type="protein sequence ID" value="RHN66191.1"/>
    <property type="gene ID" value="gene14127"/>
</dbReference>
<dbReference type="EMBL" id="PSQE01000003">
    <property type="protein sequence ID" value="RHN66191.1"/>
    <property type="molecule type" value="Genomic_DNA"/>
</dbReference>
<accession>A0A396IN29</accession>
<proteinExistence type="predicted"/>
<protein>
    <submittedName>
        <fullName evidence="1">Uncharacterized protein</fullName>
    </submittedName>
</protein>
<sequence length="45" mass="5659">MVYQLRQLYLRPFWKRHSMVQLQFANFHWDNLYLKGLRSNVHIPI</sequence>
<reference evidence="1" key="1">
    <citation type="journal article" date="2018" name="Nat. Plants">
        <title>Whole-genome landscape of Medicago truncatula symbiotic genes.</title>
        <authorList>
            <person name="Pecrix Y."/>
            <person name="Gamas P."/>
            <person name="Carrere S."/>
        </authorList>
    </citation>
    <scope>NUCLEOTIDE SEQUENCE</scope>
    <source>
        <tissue evidence="1">Leaves</tissue>
    </source>
</reference>
<evidence type="ECO:0000313" key="1">
    <source>
        <dbReference type="EMBL" id="RHN66191.1"/>
    </source>
</evidence>